<dbReference type="AlphaFoldDB" id="A0A9D1LEL0"/>
<dbReference type="InterPro" id="IPR002173">
    <property type="entry name" value="Carboh/pur_kinase_PfkB_CS"/>
</dbReference>
<dbReference type="InterPro" id="IPR011611">
    <property type="entry name" value="PfkB_dom"/>
</dbReference>
<evidence type="ECO:0000313" key="5">
    <source>
        <dbReference type="Proteomes" id="UP000824083"/>
    </source>
</evidence>
<dbReference type="Proteomes" id="UP000824083">
    <property type="component" value="Unassembled WGS sequence"/>
</dbReference>
<evidence type="ECO:0000313" key="4">
    <source>
        <dbReference type="EMBL" id="HIU36864.1"/>
    </source>
</evidence>
<dbReference type="Gene3D" id="3.40.1190.20">
    <property type="match status" value="1"/>
</dbReference>
<dbReference type="PANTHER" id="PTHR10584:SF166">
    <property type="entry name" value="RIBOKINASE"/>
    <property type="match status" value="1"/>
</dbReference>
<reference evidence="4" key="2">
    <citation type="journal article" date="2021" name="PeerJ">
        <title>Extensive microbial diversity within the chicken gut microbiome revealed by metagenomics and culture.</title>
        <authorList>
            <person name="Gilroy R."/>
            <person name="Ravi A."/>
            <person name="Getino M."/>
            <person name="Pursley I."/>
            <person name="Horton D.L."/>
            <person name="Alikhan N.F."/>
            <person name="Baker D."/>
            <person name="Gharbi K."/>
            <person name="Hall N."/>
            <person name="Watson M."/>
            <person name="Adriaenssens E.M."/>
            <person name="Foster-Nyarko E."/>
            <person name="Jarju S."/>
            <person name="Secka A."/>
            <person name="Antonio M."/>
            <person name="Oren A."/>
            <person name="Chaudhuri R.R."/>
            <person name="La Ragione R."/>
            <person name="Hildebrand F."/>
            <person name="Pallen M.J."/>
        </authorList>
    </citation>
    <scope>NUCLEOTIDE SEQUENCE</scope>
    <source>
        <strain evidence="4">7463</strain>
    </source>
</reference>
<sequence length="312" mass="34118">MSIFISGSVAYDTILTFNGVFSDHLLPNSLDRINLTFQTPVMVKHFGGCAANIAYSLKATGGEPLIVTAVGKDSDNYLTHLKALNIRTDAIKIIADAYTPQAFITTDRLGNQMTAFHEGAMAFADSALPAENEKLQYGIVTPTATHVMKAHTLYLKKRHIPIVWDMGQASAYLTGNDIEWFLDHVDVLTLSSYEWDVLKEKTGRSIAQITSKLQAVIITNGSQGATLYRNADSQHFNAIEMSGATYPVGCGDAFRGGLLRGLSLGWDWGDCMRLATVMGAIKAQSPQAQGYPTSKNEIARLFRRAFDKDISL</sequence>
<dbReference type="PROSITE" id="PS00583">
    <property type="entry name" value="PFKB_KINASES_1"/>
    <property type="match status" value="1"/>
</dbReference>
<keyword evidence="2 4" id="KW-0418">Kinase</keyword>
<dbReference type="EMBL" id="DVMY01000023">
    <property type="protein sequence ID" value="HIU36864.1"/>
    <property type="molecule type" value="Genomic_DNA"/>
</dbReference>
<dbReference type="SUPFAM" id="SSF53613">
    <property type="entry name" value="Ribokinase-like"/>
    <property type="match status" value="1"/>
</dbReference>
<evidence type="ECO:0000259" key="3">
    <source>
        <dbReference type="Pfam" id="PF00294"/>
    </source>
</evidence>
<dbReference type="CDD" id="cd01942">
    <property type="entry name" value="ribokinase_group_A"/>
    <property type="match status" value="1"/>
</dbReference>
<dbReference type="InterPro" id="IPR029056">
    <property type="entry name" value="Ribokinase-like"/>
</dbReference>
<feature type="domain" description="Carbohydrate kinase PfkB" evidence="3">
    <location>
        <begin position="40"/>
        <end position="290"/>
    </location>
</feature>
<comment type="caution">
    <text evidence="4">The sequence shown here is derived from an EMBL/GenBank/DDBJ whole genome shotgun (WGS) entry which is preliminary data.</text>
</comment>
<dbReference type="PANTHER" id="PTHR10584">
    <property type="entry name" value="SUGAR KINASE"/>
    <property type="match status" value="1"/>
</dbReference>
<evidence type="ECO:0000256" key="1">
    <source>
        <dbReference type="ARBA" id="ARBA00022679"/>
    </source>
</evidence>
<dbReference type="Pfam" id="PF00294">
    <property type="entry name" value="PfkB"/>
    <property type="match status" value="1"/>
</dbReference>
<accession>A0A9D1LEL0</accession>
<gene>
    <name evidence="4" type="ORF">IAC56_01080</name>
</gene>
<name>A0A9D1LEL0_9BURK</name>
<dbReference type="GO" id="GO:0016301">
    <property type="term" value="F:kinase activity"/>
    <property type="evidence" value="ECO:0007669"/>
    <property type="project" value="UniProtKB-KW"/>
</dbReference>
<proteinExistence type="predicted"/>
<protein>
    <submittedName>
        <fullName evidence="4">Carbohydrate kinase family protein</fullName>
    </submittedName>
</protein>
<reference evidence="4" key="1">
    <citation type="submission" date="2020-10" db="EMBL/GenBank/DDBJ databases">
        <authorList>
            <person name="Gilroy R."/>
        </authorList>
    </citation>
    <scope>NUCLEOTIDE SEQUENCE</scope>
    <source>
        <strain evidence="4">7463</strain>
    </source>
</reference>
<organism evidence="4 5">
    <name type="scientific">Candidatus Aphodousia faecigallinarum</name>
    <dbReference type="NCBI Taxonomy" id="2840677"/>
    <lineage>
        <taxon>Bacteria</taxon>
        <taxon>Pseudomonadati</taxon>
        <taxon>Pseudomonadota</taxon>
        <taxon>Betaproteobacteria</taxon>
        <taxon>Burkholderiales</taxon>
        <taxon>Sutterellaceae</taxon>
        <taxon>Sutterellaceae incertae sedis</taxon>
        <taxon>Candidatus Aphodousia</taxon>
    </lineage>
</organism>
<evidence type="ECO:0000256" key="2">
    <source>
        <dbReference type="ARBA" id="ARBA00022777"/>
    </source>
</evidence>
<keyword evidence="1" id="KW-0808">Transferase</keyword>